<dbReference type="Pfam" id="PF14953">
    <property type="entry name" value="DUF4504"/>
    <property type="match status" value="1"/>
</dbReference>
<reference evidence="1" key="1">
    <citation type="journal article" date="2014" name="Genome Announc.">
        <title>Draft genome sequence of Rhodosporidium toruloides CECT1137, an oleaginous yeast of biotechnological interest.</title>
        <authorList>
            <person name="Morin N."/>
            <person name="Calcas X."/>
            <person name="Devillers H."/>
            <person name="Durrens P."/>
            <person name="Sherman D.J."/>
            <person name="Nicaud J.-M."/>
            <person name="Neuveglise C."/>
        </authorList>
    </citation>
    <scope>NUCLEOTIDE SEQUENCE</scope>
    <source>
        <strain evidence="1">CECT1137</strain>
    </source>
</reference>
<proteinExistence type="predicted"/>
<sequence>MNTAVPLPETLSKAVQRALPRWNRRRCATLAGELSTLWWGLRTAVLLDTCSLSEDEAAALGWALQALQKNLSVAHEPVSGQTLVLNRDLLAERVVEDVTFIDVGGREAVLVRPARPYTVRRGLEIALQLDGPPPSFRSLLTSVAAHRSSSPFLSLTLPSPGHPTDLIPFVGFLIDYPVAYCLSHEGDGRNCLGGEELVVTEAELVGPGEMRQRLLAFSYPIRLAPSIPPQAIAEALENKLRARLAKAATTHPELQGCRVEVGQRNVTLDQVAL</sequence>
<accession>A0A061AL21</accession>
<dbReference type="OrthoDB" id="3267419at2759"/>
<dbReference type="AlphaFoldDB" id="A0A061AL21"/>
<dbReference type="InterPro" id="IPR027850">
    <property type="entry name" value="DUF4504"/>
</dbReference>
<protein>
    <submittedName>
        <fullName evidence="1">RHTO0S01e11804g1_1</fullName>
    </submittedName>
</protein>
<organism evidence="1">
    <name type="scientific">Rhodotorula toruloides</name>
    <name type="common">Yeast</name>
    <name type="synonym">Rhodosporidium toruloides</name>
    <dbReference type="NCBI Taxonomy" id="5286"/>
    <lineage>
        <taxon>Eukaryota</taxon>
        <taxon>Fungi</taxon>
        <taxon>Dikarya</taxon>
        <taxon>Basidiomycota</taxon>
        <taxon>Pucciniomycotina</taxon>
        <taxon>Microbotryomycetes</taxon>
        <taxon>Sporidiobolales</taxon>
        <taxon>Sporidiobolaceae</taxon>
        <taxon>Rhodotorula</taxon>
    </lineage>
</organism>
<dbReference type="PANTHER" id="PTHR31366:SF2">
    <property type="entry name" value="UPF0739 PROTEIN C1ORF74"/>
    <property type="match status" value="1"/>
</dbReference>
<name>A0A061AL21_RHOTO</name>
<dbReference type="PANTHER" id="PTHR31366">
    <property type="entry name" value="UPF0739 PROTEIN C1ORF74"/>
    <property type="match status" value="1"/>
</dbReference>
<dbReference type="EMBL" id="LK052936">
    <property type="protein sequence ID" value="CDR35995.1"/>
    <property type="molecule type" value="Genomic_DNA"/>
</dbReference>
<gene>
    <name evidence="1" type="ORF">RHTO0S_01e11804g</name>
</gene>
<evidence type="ECO:0000313" key="1">
    <source>
        <dbReference type="EMBL" id="CDR35995.1"/>
    </source>
</evidence>